<comment type="caution">
    <text evidence="3">The sequence shown here is derived from an EMBL/GenBank/DDBJ whole genome shotgun (WGS) entry which is preliminary data.</text>
</comment>
<dbReference type="Gene3D" id="1.10.238.10">
    <property type="entry name" value="EF-hand"/>
    <property type="match status" value="1"/>
</dbReference>
<evidence type="ECO:0000313" key="3">
    <source>
        <dbReference type="EMBL" id="GCB87208.1"/>
    </source>
</evidence>
<dbReference type="InterPro" id="IPR011992">
    <property type="entry name" value="EF-hand-dom_pair"/>
</dbReference>
<dbReference type="PROSITE" id="PS50222">
    <property type="entry name" value="EF_HAND_2"/>
    <property type="match status" value="1"/>
</dbReference>
<organism evidence="3 4">
    <name type="scientific">Scyliorhinus torazame</name>
    <name type="common">Cloudy catshark</name>
    <name type="synonym">Catulus torazame</name>
    <dbReference type="NCBI Taxonomy" id="75743"/>
    <lineage>
        <taxon>Eukaryota</taxon>
        <taxon>Metazoa</taxon>
        <taxon>Chordata</taxon>
        <taxon>Craniata</taxon>
        <taxon>Vertebrata</taxon>
        <taxon>Chondrichthyes</taxon>
        <taxon>Elasmobranchii</taxon>
        <taxon>Galeomorphii</taxon>
        <taxon>Galeoidea</taxon>
        <taxon>Carcharhiniformes</taxon>
        <taxon>Scyliorhinidae</taxon>
        <taxon>Scyliorhinus</taxon>
    </lineage>
</organism>
<sequence>MAATLSTSRIETEDIDCEGVFVGKVCNRIFVKIRLAETTLKICFCTCPEFPTSSLEMETVAGIFDQNKDGFIDYYEFANALHPSRDFLRQSEDEDRIDDEVRDAIPFLGNL</sequence>
<gene>
    <name evidence="3" type="ORF">scyTo_0027903</name>
</gene>
<dbReference type="Proteomes" id="UP000288216">
    <property type="component" value="Unassembled WGS sequence"/>
</dbReference>
<keyword evidence="4" id="KW-1185">Reference proteome</keyword>
<dbReference type="STRING" id="75743.A0A401QPF3"/>
<dbReference type="PROSITE" id="PS00018">
    <property type="entry name" value="EF_HAND_1"/>
    <property type="match status" value="1"/>
</dbReference>
<accession>A0A401QPF3</accession>
<dbReference type="SUPFAM" id="SSF47473">
    <property type="entry name" value="EF-hand"/>
    <property type="match status" value="1"/>
</dbReference>
<evidence type="ECO:0000259" key="2">
    <source>
        <dbReference type="PROSITE" id="PS50222"/>
    </source>
</evidence>
<evidence type="ECO:0000313" key="4">
    <source>
        <dbReference type="Proteomes" id="UP000288216"/>
    </source>
</evidence>
<proteinExistence type="predicted"/>
<feature type="domain" description="EF-hand" evidence="2">
    <location>
        <begin position="52"/>
        <end position="87"/>
    </location>
</feature>
<dbReference type="AlphaFoldDB" id="A0A401QPF3"/>
<dbReference type="OrthoDB" id="10016565at2759"/>
<reference evidence="3 4" key="1">
    <citation type="journal article" date="2018" name="Nat. Ecol. Evol.">
        <title>Shark genomes provide insights into elasmobranch evolution and the origin of vertebrates.</title>
        <authorList>
            <person name="Hara Y"/>
            <person name="Yamaguchi K"/>
            <person name="Onimaru K"/>
            <person name="Kadota M"/>
            <person name="Koyanagi M"/>
            <person name="Keeley SD"/>
            <person name="Tatsumi K"/>
            <person name="Tanaka K"/>
            <person name="Motone F"/>
            <person name="Kageyama Y"/>
            <person name="Nozu R"/>
            <person name="Adachi N"/>
            <person name="Nishimura O"/>
            <person name="Nakagawa R"/>
            <person name="Tanegashima C"/>
            <person name="Kiyatake I"/>
            <person name="Matsumoto R"/>
            <person name="Murakumo K"/>
            <person name="Nishida K"/>
            <person name="Terakita A"/>
            <person name="Kuratani S"/>
            <person name="Sato K"/>
            <person name="Hyodo S Kuraku.S."/>
        </authorList>
    </citation>
    <scope>NUCLEOTIDE SEQUENCE [LARGE SCALE GENOMIC DNA]</scope>
</reference>
<dbReference type="InterPro" id="IPR002048">
    <property type="entry name" value="EF_hand_dom"/>
</dbReference>
<keyword evidence="1" id="KW-0106">Calcium</keyword>
<dbReference type="GO" id="GO:0005509">
    <property type="term" value="F:calcium ion binding"/>
    <property type="evidence" value="ECO:0007669"/>
    <property type="project" value="InterPro"/>
</dbReference>
<dbReference type="InterPro" id="IPR018247">
    <property type="entry name" value="EF_Hand_1_Ca_BS"/>
</dbReference>
<name>A0A401QPF3_SCYTO</name>
<protein>
    <recommendedName>
        <fullName evidence="2">EF-hand domain-containing protein</fullName>
    </recommendedName>
</protein>
<evidence type="ECO:0000256" key="1">
    <source>
        <dbReference type="ARBA" id="ARBA00022837"/>
    </source>
</evidence>
<dbReference type="EMBL" id="BFAA01428790">
    <property type="protein sequence ID" value="GCB87208.1"/>
    <property type="molecule type" value="Genomic_DNA"/>
</dbReference>